<evidence type="ECO:0000313" key="2">
    <source>
        <dbReference type="EMBL" id="VBB76874.1"/>
    </source>
</evidence>
<dbReference type="SUPFAM" id="SSF56112">
    <property type="entry name" value="Protein kinase-like (PK-like)"/>
    <property type="match status" value="1"/>
</dbReference>
<dbReference type="InterPro" id="IPR011009">
    <property type="entry name" value="Kinase-like_dom_sf"/>
</dbReference>
<dbReference type="Gene3D" id="1.10.510.10">
    <property type="entry name" value="Transferase(Phosphotransferase) domain 1"/>
    <property type="match status" value="1"/>
</dbReference>
<evidence type="ECO:0000313" key="3">
    <source>
        <dbReference type="Proteomes" id="UP000280685"/>
    </source>
</evidence>
<dbReference type="EMBL" id="LR026966">
    <property type="protein sequence ID" value="VBB76874.1"/>
    <property type="molecule type" value="Genomic_DNA"/>
</dbReference>
<evidence type="ECO:0000259" key="1">
    <source>
        <dbReference type="PROSITE" id="PS50011"/>
    </source>
</evidence>
<proteinExistence type="predicted"/>
<keyword evidence="3" id="KW-1185">Reference proteome</keyword>
<protein>
    <recommendedName>
        <fullName evidence="1">Protein kinase domain-containing protein</fullName>
    </recommendedName>
</protein>
<accession>A0ABY6S5G9</accession>
<gene>
    <name evidence="2" type="ORF">PODCO_302763</name>
</gene>
<name>A0ABY6S5G9_PODCO</name>
<dbReference type="Pfam" id="PF00069">
    <property type="entry name" value="Pkinase"/>
    <property type="match status" value="1"/>
</dbReference>
<dbReference type="PROSITE" id="PS50011">
    <property type="entry name" value="PROTEIN_KINASE_DOM"/>
    <property type="match status" value="1"/>
</dbReference>
<organism evidence="2 3">
    <name type="scientific">Podospora comata</name>
    <dbReference type="NCBI Taxonomy" id="48703"/>
    <lineage>
        <taxon>Eukaryota</taxon>
        <taxon>Fungi</taxon>
        <taxon>Dikarya</taxon>
        <taxon>Ascomycota</taxon>
        <taxon>Pezizomycotina</taxon>
        <taxon>Sordariomycetes</taxon>
        <taxon>Sordariomycetidae</taxon>
        <taxon>Sordariales</taxon>
        <taxon>Podosporaceae</taxon>
        <taxon>Podospora</taxon>
    </lineage>
</organism>
<dbReference type="Proteomes" id="UP000280685">
    <property type="component" value="Chromosome 3"/>
</dbReference>
<reference evidence="2" key="1">
    <citation type="submission" date="2018-02" db="EMBL/GenBank/DDBJ databases">
        <authorList>
            <person name="Silar P."/>
        </authorList>
    </citation>
    <scope>NUCLEOTIDE SEQUENCE [LARGE SCALE GENOMIC DNA]</scope>
    <source>
        <strain evidence="2">T</strain>
    </source>
</reference>
<dbReference type="InterPro" id="IPR000719">
    <property type="entry name" value="Prot_kinase_dom"/>
</dbReference>
<feature type="domain" description="Protein kinase" evidence="1">
    <location>
        <begin position="110"/>
        <end position="365"/>
    </location>
</feature>
<sequence length="365" mass="40683">MGEHWGFVHLPSLTSAAPTTIVVLQPRRLAFASQSGLGGKDAGGARDEEVQDSDVEWSPKWGWTPPKAPLRIRSSGFLARFLAWFSTLLGYGQAPRRCQYVSGLFSFEVVESNEVFVEEADDWVFHSTKLIIKQVGQYFSARIPTRLPSIATIDLDKISMTAIPTDNIWPPFEPGITIISEPLTAEHFYKRPSLIQYGDTEASLNPGRELLKEAKVCEILMQRPHPNIATYLGSVVEDNRIKGLVFRRYAMTLSQRLQVPRLLDGERCLRAIEDGLLHLHSLGLIHNDLNPSNIMFDNDDNVVIIDFDSCEKQGAALGPKTYTPGWSPTSRSAEKNNDYSNLSKLRDLITGAGFVIRAGDQGLEQ</sequence>